<proteinExistence type="predicted"/>
<keyword evidence="3" id="KW-1185">Reference proteome</keyword>
<sequence>MYATFESTPRQPLWGRFMWTAVTVLCTLAAVATTVAAIAVMTSPPAHATEFACPHERSTGVVTGSGPGDTTSGPAAILGFNHAYYVDRSAEQARRFLTADSVIATGDRLQTGIDAAPADTRHCVSISPLTTGGESARWSVTVAEFRPSTEPWIARQTVTTRTVDEVTLISEITLA</sequence>
<dbReference type="InterPro" id="IPR058489">
    <property type="entry name" value="DUF8176"/>
</dbReference>
<accession>A0A2N3WYH1</accession>
<evidence type="ECO:0000259" key="1">
    <source>
        <dbReference type="Pfam" id="PF26527"/>
    </source>
</evidence>
<dbReference type="EMBL" id="PJMW01000001">
    <property type="protein sequence ID" value="PKV98952.1"/>
    <property type="molecule type" value="Genomic_DNA"/>
</dbReference>
<dbReference type="Proteomes" id="UP000233766">
    <property type="component" value="Unassembled WGS sequence"/>
</dbReference>
<reference evidence="2 3" key="1">
    <citation type="submission" date="2017-12" db="EMBL/GenBank/DDBJ databases">
        <title>Sequencing the genomes of 1000 Actinobacteria strains.</title>
        <authorList>
            <person name="Klenk H.-P."/>
        </authorList>
    </citation>
    <scope>NUCLEOTIDE SEQUENCE [LARGE SCALE GENOMIC DNA]</scope>
    <source>
        <strain evidence="2 3">DSM 44489</strain>
    </source>
</reference>
<dbReference type="Pfam" id="PF26527">
    <property type="entry name" value="DUF8176"/>
    <property type="match status" value="1"/>
</dbReference>
<organism evidence="2 3">
    <name type="scientific">Nocardia fluminea</name>
    <dbReference type="NCBI Taxonomy" id="134984"/>
    <lineage>
        <taxon>Bacteria</taxon>
        <taxon>Bacillati</taxon>
        <taxon>Actinomycetota</taxon>
        <taxon>Actinomycetes</taxon>
        <taxon>Mycobacteriales</taxon>
        <taxon>Nocardiaceae</taxon>
        <taxon>Nocardia</taxon>
    </lineage>
</organism>
<name>A0A2N3WYH1_9NOCA</name>
<dbReference type="AlphaFoldDB" id="A0A2N3WYH1"/>
<feature type="domain" description="DUF8176" evidence="1">
    <location>
        <begin position="52"/>
        <end position="173"/>
    </location>
</feature>
<evidence type="ECO:0000313" key="2">
    <source>
        <dbReference type="EMBL" id="PKV98952.1"/>
    </source>
</evidence>
<gene>
    <name evidence="2" type="ORF">ATK86_0988</name>
</gene>
<evidence type="ECO:0000313" key="3">
    <source>
        <dbReference type="Proteomes" id="UP000233766"/>
    </source>
</evidence>
<protein>
    <recommendedName>
        <fullName evidence="1">DUF8176 domain-containing protein</fullName>
    </recommendedName>
</protein>
<comment type="caution">
    <text evidence="2">The sequence shown here is derived from an EMBL/GenBank/DDBJ whole genome shotgun (WGS) entry which is preliminary data.</text>
</comment>